<accession>A0A730YVN2</accession>
<keyword evidence="1" id="KW-0472">Membrane</keyword>
<keyword evidence="1" id="KW-1133">Transmembrane helix</keyword>
<feature type="transmembrane region" description="Helical" evidence="1">
    <location>
        <begin position="20"/>
        <end position="37"/>
    </location>
</feature>
<dbReference type="EMBL" id="DAARVP010000015">
    <property type="protein sequence ID" value="HAE4131916.1"/>
    <property type="molecule type" value="Genomic_DNA"/>
</dbReference>
<name>A0A730YVN2_SALET</name>
<reference evidence="2" key="2">
    <citation type="submission" date="2018-07" db="EMBL/GenBank/DDBJ databases">
        <authorList>
            <consortium name="NCBI Pathogen Detection Project"/>
        </authorList>
    </citation>
    <scope>NUCLEOTIDE SEQUENCE</scope>
    <source>
        <strain evidence="2">13-7213</strain>
    </source>
</reference>
<evidence type="ECO:0000256" key="1">
    <source>
        <dbReference type="SAM" id="Phobius"/>
    </source>
</evidence>
<gene>
    <name evidence="2" type="primary">mcbE</name>
    <name evidence="2" type="ORF">G4B37_004189</name>
</gene>
<feature type="non-terminal residue" evidence="2">
    <location>
        <position position="114"/>
    </location>
</feature>
<comment type="caution">
    <text evidence="2">The sequence shown here is derived from an EMBL/GenBank/DDBJ whole genome shotgun (WGS) entry which is preliminary data.</text>
</comment>
<keyword evidence="1" id="KW-0812">Transmembrane</keyword>
<feature type="transmembrane region" description="Helical" evidence="1">
    <location>
        <begin position="57"/>
        <end position="75"/>
    </location>
</feature>
<proteinExistence type="predicted"/>
<sequence length="114" mass="13438">MVTLKMAIIFLMEQIRTPFSLIWTIMSPTVLFFFLHFNEIELHYGDTAWLGKQISWFVGYISFSVVLFNYCLYLVGRRESGFIATFVHNMDGRLLFIRSQLIASLIMSILYVFF</sequence>
<organism evidence="2">
    <name type="scientific">Salmonella enterica subsp. enterica serovar Saintpaul</name>
    <dbReference type="NCBI Taxonomy" id="90105"/>
    <lineage>
        <taxon>Bacteria</taxon>
        <taxon>Pseudomonadati</taxon>
        <taxon>Pseudomonadota</taxon>
        <taxon>Gammaproteobacteria</taxon>
        <taxon>Enterobacterales</taxon>
        <taxon>Enterobacteriaceae</taxon>
        <taxon>Salmonella</taxon>
    </lineage>
</organism>
<feature type="transmembrane region" description="Helical" evidence="1">
    <location>
        <begin position="95"/>
        <end position="113"/>
    </location>
</feature>
<evidence type="ECO:0000313" key="2">
    <source>
        <dbReference type="EMBL" id="HAE4131916.1"/>
    </source>
</evidence>
<dbReference type="AlphaFoldDB" id="A0A730YVN2"/>
<reference evidence="2" key="1">
    <citation type="journal article" date="2018" name="Genome Biol.">
        <title>SKESA: strategic k-mer extension for scrupulous assemblies.</title>
        <authorList>
            <person name="Souvorov A."/>
            <person name="Agarwala R."/>
            <person name="Lipman D.J."/>
        </authorList>
    </citation>
    <scope>NUCLEOTIDE SEQUENCE</scope>
    <source>
        <strain evidence="2">13-7213</strain>
    </source>
</reference>
<protein>
    <submittedName>
        <fullName evidence="2">Microcin B17 immunity protein McbE</fullName>
    </submittedName>
</protein>